<evidence type="ECO:0000313" key="2">
    <source>
        <dbReference type="EMBL" id="EDL98919.1"/>
    </source>
</evidence>
<sequence length="50" mass="5297">MQAENEGLVSNLNRVKKQELEVNPKGKPPSAGGVAKCSVKLCFGSKATPR</sequence>
<gene>
    <name evidence="2" type="ORF">rCG_22445</name>
</gene>
<accession>A6IPE1</accession>
<organism evidence="2 3">
    <name type="scientific">Rattus norvegicus</name>
    <name type="common">Rat</name>
    <dbReference type="NCBI Taxonomy" id="10116"/>
    <lineage>
        <taxon>Eukaryota</taxon>
        <taxon>Metazoa</taxon>
        <taxon>Chordata</taxon>
        <taxon>Craniata</taxon>
        <taxon>Vertebrata</taxon>
        <taxon>Euteleostomi</taxon>
        <taxon>Mammalia</taxon>
        <taxon>Eutheria</taxon>
        <taxon>Euarchontoglires</taxon>
        <taxon>Glires</taxon>
        <taxon>Rodentia</taxon>
        <taxon>Myomorpha</taxon>
        <taxon>Muroidea</taxon>
        <taxon>Muridae</taxon>
        <taxon>Murinae</taxon>
        <taxon>Rattus</taxon>
    </lineage>
</organism>
<dbReference type="Proteomes" id="UP000234681">
    <property type="component" value="Chromosome 9"/>
</dbReference>
<dbReference type="AlphaFoldDB" id="A6IPE1"/>
<proteinExistence type="predicted"/>
<evidence type="ECO:0000313" key="3">
    <source>
        <dbReference type="Proteomes" id="UP000234681"/>
    </source>
</evidence>
<protein>
    <submittedName>
        <fullName evidence="2">RCG22445</fullName>
    </submittedName>
</protein>
<feature type="region of interest" description="Disordered" evidence="1">
    <location>
        <begin position="1"/>
        <end position="33"/>
    </location>
</feature>
<reference evidence="2 3" key="1">
    <citation type="submission" date="2005-09" db="EMBL/GenBank/DDBJ databases">
        <authorList>
            <person name="Mural R.J."/>
            <person name="Li P.W."/>
            <person name="Adams M.D."/>
            <person name="Amanatides P.G."/>
            <person name="Baden-Tillson H."/>
            <person name="Barnstead M."/>
            <person name="Chin S.H."/>
            <person name="Dew I."/>
            <person name="Evans C.A."/>
            <person name="Ferriera S."/>
            <person name="Flanigan M."/>
            <person name="Fosler C."/>
            <person name="Glodek A."/>
            <person name="Gu Z."/>
            <person name="Holt R.A."/>
            <person name="Jennings D."/>
            <person name="Kraft C.L."/>
            <person name="Lu F."/>
            <person name="Nguyen T."/>
            <person name="Nusskern D.R."/>
            <person name="Pfannkoch C.M."/>
            <person name="Sitter C."/>
            <person name="Sutton G.G."/>
            <person name="Venter J.C."/>
            <person name="Wang Z."/>
            <person name="Woodage T."/>
            <person name="Zheng X.H."/>
            <person name="Zhong F."/>
        </authorList>
    </citation>
    <scope>NUCLEOTIDE SEQUENCE [LARGE SCALE GENOMIC DNA]</scope>
    <source>
        <strain>BN</strain>
        <strain evidence="3">Sprague-Dawley</strain>
    </source>
</reference>
<name>A6IPE1_RAT</name>
<feature type="non-terminal residue" evidence="2">
    <location>
        <position position="50"/>
    </location>
</feature>
<dbReference type="EMBL" id="CH473965">
    <property type="protein sequence ID" value="EDL98919.1"/>
    <property type="molecule type" value="Genomic_DNA"/>
</dbReference>
<evidence type="ECO:0000256" key="1">
    <source>
        <dbReference type="SAM" id="MobiDB-lite"/>
    </source>
</evidence>